<keyword evidence="1" id="KW-0812">Transmembrane</keyword>
<dbReference type="Pfam" id="PF13231">
    <property type="entry name" value="PMT_2"/>
    <property type="match status" value="1"/>
</dbReference>
<feature type="transmembrane region" description="Helical" evidence="1">
    <location>
        <begin position="421"/>
        <end position="440"/>
    </location>
</feature>
<evidence type="ECO:0000313" key="3">
    <source>
        <dbReference type="EMBL" id="SUZ51360.1"/>
    </source>
</evidence>
<feature type="transmembrane region" description="Helical" evidence="1">
    <location>
        <begin position="282"/>
        <end position="300"/>
    </location>
</feature>
<protein>
    <recommendedName>
        <fullName evidence="2">Glycosyltransferase RgtA/B/C/D-like domain-containing protein</fullName>
    </recommendedName>
</protein>
<dbReference type="InterPro" id="IPR019962">
    <property type="entry name" value="CHP03663"/>
</dbReference>
<dbReference type="InterPro" id="IPR038731">
    <property type="entry name" value="RgtA/B/C-like"/>
</dbReference>
<organism evidence="3">
    <name type="scientific">marine metagenome</name>
    <dbReference type="NCBI Taxonomy" id="408172"/>
    <lineage>
        <taxon>unclassified sequences</taxon>
        <taxon>metagenomes</taxon>
        <taxon>ecological metagenomes</taxon>
    </lineage>
</organism>
<feature type="transmembrane region" description="Helical" evidence="1">
    <location>
        <begin position="496"/>
        <end position="521"/>
    </location>
</feature>
<name>A0A381N9S3_9ZZZZ</name>
<feature type="transmembrane region" description="Helical" evidence="1">
    <location>
        <begin position="613"/>
        <end position="634"/>
    </location>
</feature>
<dbReference type="EMBL" id="UINC01000221">
    <property type="protein sequence ID" value="SUZ51360.1"/>
    <property type="molecule type" value="Genomic_DNA"/>
</dbReference>
<feature type="transmembrane region" description="Helical" evidence="1">
    <location>
        <begin position="110"/>
        <end position="130"/>
    </location>
</feature>
<feature type="transmembrane region" description="Helical" evidence="1">
    <location>
        <begin position="217"/>
        <end position="240"/>
    </location>
</feature>
<dbReference type="PANTHER" id="PTHR41710">
    <property type="entry name" value="GLYCOSYL TRANSFERASE, FAMILY 39"/>
    <property type="match status" value="1"/>
</dbReference>
<accession>A0A381N9S3</accession>
<feature type="transmembrane region" description="Helical" evidence="1">
    <location>
        <begin position="528"/>
        <end position="546"/>
    </location>
</feature>
<feature type="transmembrane region" description="Helical" evidence="1">
    <location>
        <begin position="552"/>
        <end position="573"/>
    </location>
</feature>
<reference evidence="3" key="1">
    <citation type="submission" date="2018-05" db="EMBL/GenBank/DDBJ databases">
        <authorList>
            <person name="Lanie J.A."/>
            <person name="Ng W.-L."/>
            <person name="Kazmierczak K.M."/>
            <person name="Andrzejewski T.M."/>
            <person name="Davidsen T.M."/>
            <person name="Wayne K.J."/>
            <person name="Tettelin H."/>
            <person name="Glass J.I."/>
            <person name="Rusch D."/>
            <person name="Podicherti R."/>
            <person name="Tsui H.-C.T."/>
            <person name="Winkler M.E."/>
        </authorList>
    </citation>
    <scope>NUCLEOTIDE SEQUENCE</scope>
</reference>
<gene>
    <name evidence="3" type="ORF">METZ01_LOCUS4214</name>
</gene>
<keyword evidence="1" id="KW-0472">Membrane</keyword>
<sequence length="866" mass="95660">MEAGFLAIVVVALVMRFWELGGRTAHYDEAIHMHFAWRLSESGGAFLGWPWVFGTDYIHSPWMHGPFQFEFTALIFRIFGDTDVTARLGYALFGTALVAVPYFFRDYLGRTGAFLAALMLALSPTLLYFSRFGRNDIIMAFFAASLLVLMWRYVKEGHRRYLYLASAVMALMFATKETAYLVVGVFGLIMLLLTAVESRPWSLRRLKLSQVSRPTGFFLLLTTLSLPQWSALSGFLQGLWGLTLVNPDPQTGRNVPNVDGTDGLIGAPAWAGETLLLPVRDLGVGVNAAAIVLGLGLLAWLLSRGELTPRRIACITVTPFAVALAVGLLLYRPLAEVVDTRGVPALDLAIAVLLVTAAISTLVYHRYPLQRGALLIFVPALAVGLYATLFTPVVDLQAVVDGILPNEVTIGAAANGLPMNYVVAVGVLSSAIIVSVVLGVRWLGGAWLLCAGIFYLIWGALYTTLFTHMSGVFSGSWQGMGYWIAQQDVARGNQPWYYYFVGLPVYELLPVVFGIAGAVYFINRGGALGLALTVWASVTFLAYTLASEKMPWLLVNITLPLIFLSGKFLGDLAESVRWKQALRQGAGGLFFLTPLAALGGLFFLYAYTNDQGALSTLHWTVLAGSALMVTAVAYQVRITSPAKGGAVAALGIAALLLGFGTWSALRAGYTFDDSNREILVYAQGGSDLKDTFTALEEQVFSTPAGDADTNFTQRRAVEVDYDIWYPFQWYVRDAQSEGLLRFTCFKDEGDDGWNDSCNSLYTPPGEDEFKPHFLLLASDHANRRGGELEDYEKSGPLHSLLWYPETYRRPSEARQDEEWKDEFKMDLGFFKDVASSRGAWHSALSYWIFRDLRQHWFTGDYYSYSR</sequence>
<evidence type="ECO:0000259" key="2">
    <source>
        <dbReference type="Pfam" id="PF13231"/>
    </source>
</evidence>
<feature type="transmembrane region" description="Helical" evidence="1">
    <location>
        <begin position="178"/>
        <end position="196"/>
    </location>
</feature>
<dbReference type="AlphaFoldDB" id="A0A381N9S3"/>
<evidence type="ECO:0000256" key="1">
    <source>
        <dbReference type="SAM" id="Phobius"/>
    </source>
</evidence>
<feature type="transmembrane region" description="Helical" evidence="1">
    <location>
        <begin position="343"/>
        <end position="365"/>
    </location>
</feature>
<dbReference type="NCBIfam" id="TIGR03663">
    <property type="entry name" value="flippase activity-associated protein Agl23"/>
    <property type="match status" value="1"/>
</dbReference>
<proteinExistence type="predicted"/>
<feature type="transmembrane region" description="Helical" evidence="1">
    <location>
        <begin position="447"/>
        <end position="467"/>
    </location>
</feature>
<feature type="transmembrane region" description="Helical" evidence="1">
    <location>
        <begin position="372"/>
        <end position="394"/>
    </location>
</feature>
<feature type="domain" description="Glycosyltransferase RgtA/B/C/D-like" evidence="2">
    <location>
        <begin position="64"/>
        <end position="199"/>
    </location>
</feature>
<feature type="transmembrane region" description="Helical" evidence="1">
    <location>
        <begin position="646"/>
        <end position="665"/>
    </location>
</feature>
<feature type="transmembrane region" description="Helical" evidence="1">
    <location>
        <begin position="312"/>
        <end position="331"/>
    </location>
</feature>
<feature type="transmembrane region" description="Helical" evidence="1">
    <location>
        <begin position="137"/>
        <end position="154"/>
    </location>
</feature>
<keyword evidence="1" id="KW-1133">Transmembrane helix</keyword>
<dbReference type="PANTHER" id="PTHR41710:SF2">
    <property type="entry name" value="GLYCOSYL TRANSFERASE FAMILY 39_83 DOMAIN-CONTAINING PROTEIN"/>
    <property type="match status" value="1"/>
</dbReference>
<feature type="transmembrane region" description="Helical" evidence="1">
    <location>
        <begin position="84"/>
        <end position="104"/>
    </location>
</feature>
<feature type="transmembrane region" description="Helical" evidence="1">
    <location>
        <begin position="585"/>
        <end position="607"/>
    </location>
</feature>